<dbReference type="Pfam" id="PF03572">
    <property type="entry name" value="Peptidase_S41"/>
    <property type="match status" value="1"/>
</dbReference>
<protein>
    <recommendedName>
        <fullName evidence="1">Tail specific protease domain-containing protein</fullName>
    </recommendedName>
</protein>
<gene>
    <name evidence="2" type="ORF">BC349_17455</name>
</gene>
<dbReference type="Proteomes" id="UP000765802">
    <property type="component" value="Unassembled WGS sequence"/>
</dbReference>
<feature type="domain" description="Tail specific protease" evidence="1">
    <location>
        <begin position="236"/>
        <end position="478"/>
    </location>
</feature>
<dbReference type="Gene3D" id="3.90.226.10">
    <property type="entry name" value="2-enoyl-CoA Hydratase, Chain A, domain 1"/>
    <property type="match status" value="1"/>
</dbReference>
<sequence>MLLRRSNTNLLSCLLLLLLFGSSCGISRSSYDGNRKFPAEKLQRDYKLFRSILEESHPSVSWFTPADSMNYYFDWGYRQLQDSMTEPQFRSVLTYVIAKIKCGHTSTRYSRKHLRWLDTARLPLFPISVKVLDNDTVVLNNTLKRSNVVLPRGTILTHLDGRPIGAVIDKLKQYIPADGHNENYLRQTISNRGAFGGWLRLVEGWQPNYSLGYLDSTGNPQLLNFKLVEPLPKDSTRRPVLPLIREKINRREQREERLYYARSMQIDTGLSAAYMTVNTFNNSNQLRPFFRNSFRELRKRRISHLVVDIRGNGGGNVTHSTFLTRLLIDHPFKIADSLYAVSRKSRYGQQVQYNSITGLFMPFITRKRKDGKYHFGFFERHFFKPRKRNHYDGKVYVLIGPNSFSASSIFAQVLKGQKNITLIGEETGGGAYGNTAWFIPEATLPETGIRFRLPKFRLVMHKEMVREGRGVIPDIEVRPTRSSIIENRDLKVETVRQLILSGDRKQ</sequence>
<dbReference type="PANTHER" id="PTHR32060:SF30">
    <property type="entry name" value="CARBOXY-TERMINAL PROCESSING PROTEASE CTPA"/>
    <property type="match status" value="1"/>
</dbReference>
<organism evidence="2 3">
    <name type="scientific">Flavihumibacter stibioxidans</name>
    <dbReference type="NCBI Taxonomy" id="1834163"/>
    <lineage>
        <taxon>Bacteria</taxon>
        <taxon>Pseudomonadati</taxon>
        <taxon>Bacteroidota</taxon>
        <taxon>Chitinophagia</taxon>
        <taxon>Chitinophagales</taxon>
        <taxon>Chitinophagaceae</taxon>
        <taxon>Flavihumibacter</taxon>
    </lineage>
</organism>
<dbReference type="SUPFAM" id="SSF52096">
    <property type="entry name" value="ClpP/crotonase"/>
    <property type="match status" value="1"/>
</dbReference>
<name>A0ABR7MD07_9BACT</name>
<dbReference type="InterPro" id="IPR005151">
    <property type="entry name" value="Tail-specific_protease"/>
</dbReference>
<dbReference type="PROSITE" id="PS51257">
    <property type="entry name" value="PROKAR_LIPOPROTEIN"/>
    <property type="match status" value="1"/>
</dbReference>
<dbReference type="EMBL" id="MBUA01000029">
    <property type="protein sequence ID" value="MBC6492847.1"/>
    <property type="molecule type" value="Genomic_DNA"/>
</dbReference>
<dbReference type="PANTHER" id="PTHR32060">
    <property type="entry name" value="TAIL-SPECIFIC PROTEASE"/>
    <property type="match status" value="1"/>
</dbReference>
<dbReference type="InterPro" id="IPR029045">
    <property type="entry name" value="ClpP/crotonase-like_dom_sf"/>
</dbReference>
<dbReference type="SMART" id="SM00245">
    <property type="entry name" value="TSPc"/>
    <property type="match status" value="1"/>
</dbReference>
<proteinExistence type="predicted"/>
<reference evidence="2 3" key="1">
    <citation type="submission" date="2016-07" db="EMBL/GenBank/DDBJ databases">
        <title>Genome analysis of Flavihumibacter stibioxidans YS-17.</title>
        <authorList>
            <person name="Shi K."/>
            <person name="Han Y."/>
            <person name="Wang G."/>
        </authorList>
    </citation>
    <scope>NUCLEOTIDE SEQUENCE [LARGE SCALE GENOMIC DNA]</scope>
    <source>
        <strain evidence="2 3">YS-17</strain>
    </source>
</reference>
<accession>A0ABR7MD07</accession>
<comment type="caution">
    <text evidence="2">The sequence shown here is derived from an EMBL/GenBank/DDBJ whole genome shotgun (WGS) entry which is preliminary data.</text>
</comment>
<evidence type="ECO:0000259" key="1">
    <source>
        <dbReference type="SMART" id="SM00245"/>
    </source>
</evidence>
<dbReference type="CDD" id="cd06567">
    <property type="entry name" value="Peptidase_S41"/>
    <property type="match status" value="1"/>
</dbReference>
<evidence type="ECO:0000313" key="2">
    <source>
        <dbReference type="EMBL" id="MBC6492847.1"/>
    </source>
</evidence>
<keyword evidence="3" id="KW-1185">Reference proteome</keyword>
<evidence type="ECO:0000313" key="3">
    <source>
        <dbReference type="Proteomes" id="UP000765802"/>
    </source>
</evidence>